<dbReference type="GO" id="GO:0005643">
    <property type="term" value="C:nuclear pore"/>
    <property type="evidence" value="ECO:0007669"/>
    <property type="project" value="TreeGrafter"/>
</dbReference>
<evidence type="ECO:0000256" key="1">
    <source>
        <dbReference type="SAM" id="MobiDB-lite"/>
    </source>
</evidence>
<sequence length="545" mass="58256">MASVSAHCVTLPLAGSDSDLDPTNEGGLYVSIGPSSSSSPGREGGSEEKSWDAERSDPAETTTAIRDSAVHGELGELALLDDSDRVRVYGEPRGRFWVFRLRSGREKENLKQRDQHISSWLHSLRAKIVRPEDCAQAAMGPSLDGSAVYAVVGLHRATSLGSLRRTLRSATGAGYDGDGSTLEVRRETARGLRAAAAAIERSTQSSFLLGLDAPASGDRRKQKQDEFAGLEVGEGGLAETAVLSSDLQYRATRVAWRPTGGRCVAVACHRGVCLWRMKARSGGRGASQVLGHLDSPTEMVFLQCRGAVRSMSWSPCGRLLACSLEGPSRPLLIWDVSLCVHTKLSPGLAKGSAHFLEFSPCGNYLLVATESGSFFVWETHGWTFQQWQFRSRMTDAVWITDHDVVLASFEGLPHLQQIRLTRGAPSLSIHLMQLSLPGVVPAGAQGADPVASLCWDPAKDNLVVTCGAGEWRGTTKVLPSNAITGSEGLFGRSLSSPGLLSWNAKDAKLAVSVRAEGSDTPTVAIYTVKLVPVVSAQLQALVELG</sequence>
<organism evidence="2 3">
    <name type="scientific">Chloropicon roscoffensis</name>
    <dbReference type="NCBI Taxonomy" id="1461544"/>
    <lineage>
        <taxon>Eukaryota</taxon>
        <taxon>Viridiplantae</taxon>
        <taxon>Chlorophyta</taxon>
        <taxon>Chloropicophyceae</taxon>
        <taxon>Chloropicales</taxon>
        <taxon>Chloropicaceae</taxon>
        <taxon>Chloropicon</taxon>
    </lineage>
</organism>
<proteinExistence type="predicted"/>
<feature type="region of interest" description="Disordered" evidence="1">
    <location>
        <begin position="12"/>
        <end position="64"/>
    </location>
</feature>
<dbReference type="InterPro" id="IPR001680">
    <property type="entry name" value="WD40_rpt"/>
</dbReference>
<evidence type="ECO:0000313" key="3">
    <source>
        <dbReference type="Proteomes" id="UP001472866"/>
    </source>
</evidence>
<reference evidence="2 3" key="1">
    <citation type="submission" date="2024-03" db="EMBL/GenBank/DDBJ databases">
        <title>Complete genome sequence of the green alga Chloropicon roscoffensis RCC1871.</title>
        <authorList>
            <person name="Lemieux C."/>
            <person name="Pombert J.-F."/>
            <person name="Otis C."/>
            <person name="Turmel M."/>
        </authorList>
    </citation>
    <scope>NUCLEOTIDE SEQUENCE [LARGE SCALE GENOMIC DNA]</scope>
    <source>
        <strain evidence="2 3">RCC1871</strain>
    </source>
</reference>
<feature type="compositionally biased region" description="Basic and acidic residues" evidence="1">
    <location>
        <begin position="44"/>
        <end position="58"/>
    </location>
</feature>
<dbReference type="Proteomes" id="UP001472866">
    <property type="component" value="Chromosome 02"/>
</dbReference>
<protein>
    <submittedName>
        <fullName evidence="2">Aladin</fullName>
    </submittedName>
</protein>
<dbReference type="SMART" id="SM00320">
    <property type="entry name" value="WD40"/>
    <property type="match status" value="3"/>
</dbReference>
<dbReference type="InterPro" id="IPR015943">
    <property type="entry name" value="WD40/YVTN_repeat-like_dom_sf"/>
</dbReference>
<dbReference type="Gene3D" id="2.130.10.10">
    <property type="entry name" value="YVTN repeat-like/Quinoprotein amine dehydrogenase"/>
    <property type="match status" value="1"/>
</dbReference>
<keyword evidence="3" id="KW-1185">Reference proteome</keyword>
<dbReference type="AlphaFoldDB" id="A0AAX4P0A0"/>
<dbReference type="InterPro" id="IPR045139">
    <property type="entry name" value="Aladin"/>
</dbReference>
<feature type="compositionally biased region" description="Low complexity" evidence="1">
    <location>
        <begin position="31"/>
        <end position="41"/>
    </location>
</feature>
<gene>
    <name evidence="2" type="ORF">HKI87_02g11050</name>
</gene>
<dbReference type="SUPFAM" id="SSF82171">
    <property type="entry name" value="DPP6 N-terminal domain-like"/>
    <property type="match status" value="1"/>
</dbReference>
<dbReference type="GO" id="GO:0006913">
    <property type="term" value="P:nucleocytoplasmic transport"/>
    <property type="evidence" value="ECO:0007669"/>
    <property type="project" value="TreeGrafter"/>
</dbReference>
<dbReference type="EMBL" id="CP151502">
    <property type="protein sequence ID" value="WZN59579.1"/>
    <property type="molecule type" value="Genomic_DNA"/>
</dbReference>
<name>A0AAX4P0A0_9CHLO</name>
<dbReference type="PANTHER" id="PTHR14494:SF0">
    <property type="entry name" value="ALADIN"/>
    <property type="match status" value="1"/>
</dbReference>
<evidence type="ECO:0000313" key="2">
    <source>
        <dbReference type="EMBL" id="WZN59579.1"/>
    </source>
</evidence>
<dbReference type="PANTHER" id="PTHR14494">
    <property type="entry name" value="ALADIN/ADRACALIN/AAAS"/>
    <property type="match status" value="1"/>
</dbReference>
<accession>A0AAX4P0A0</accession>